<dbReference type="AlphaFoldDB" id="A0A0F9P1L0"/>
<accession>A0A0F9P1L0</accession>
<organism evidence="1">
    <name type="scientific">marine sediment metagenome</name>
    <dbReference type="NCBI Taxonomy" id="412755"/>
    <lineage>
        <taxon>unclassified sequences</taxon>
        <taxon>metagenomes</taxon>
        <taxon>ecological metagenomes</taxon>
    </lineage>
</organism>
<gene>
    <name evidence="1" type="ORF">LCGC14_0900020</name>
</gene>
<sequence length="41" mass="4920">MLIIISVSNYILNGFRPVSRGFKKELKMALEYLPFKFNYMF</sequence>
<name>A0A0F9P1L0_9ZZZZ</name>
<proteinExistence type="predicted"/>
<dbReference type="EMBL" id="LAZR01002927">
    <property type="protein sequence ID" value="KKN23924.1"/>
    <property type="molecule type" value="Genomic_DNA"/>
</dbReference>
<comment type="caution">
    <text evidence="1">The sequence shown here is derived from an EMBL/GenBank/DDBJ whole genome shotgun (WGS) entry which is preliminary data.</text>
</comment>
<protein>
    <submittedName>
        <fullName evidence="1">Uncharacterized protein</fullName>
    </submittedName>
</protein>
<reference evidence="1" key="1">
    <citation type="journal article" date="2015" name="Nature">
        <title>Complex archaea that bridge the gap between prokaryotes and eukaryotes.</title>
        <authorList>
            <person name="Spang A."/>
            <person name="Saw J.H."/>
            <person name="Jorgensen S.L."/>
            <person name="Zaremba-Niedzwiedzka K."/>
            <person name="Martijn J."/>
            <person name="Lind A.E."/>
            <person name="van Eijk R."/>
            <person name="Schleper C."/>
            <person name="Guy L."/>
            <person name="Ettema T.J."/>
        </authorList>
    </citation>
    <scope>NUCLEOTIDE SEQUENCE</scope>
</reference>
<evidence type="ECO:0000313" key="1">
    <source>
        <dbReference type="EMBL" id="KKN23924.1"/>
    </source>
</evidence>